<organism evidence="2 3">
    <name type="scientific">Ophiocordyceps camponoti-rufipedis</name>
    <dbReference type="NCBI Taxonomy" id="2004952"/>
    <lineage>
        <taxon>Eukaryota</taxon>
        <taxon>Fungi</taxon>
        <taxon>Dikarya</taxon>
        <taxon>Ascomycota</taxon>
        <taxon>Pezizomycotina</taxon>
        <taxon>Sordariomycetes</taxon>
        <taxon>Hypocreomycetidae</taxon>
        <taxon>Hypocreales</taxon>
        <taxon>Ophiocordycipitaceae</taxon>
        <taxon>Ophiocordyceps</taxon>
    </lineage>
</organism>
<gene>
    <name evidence="2" type="ORF">CDD80_2130</name>
</gene>
<accession>A0A2C5XX84</accession>
<proteinExistence type="predicted"/>
<evidence type="ECO:0000313" key="3">
    <source>
        <dbReference type="Proteomes" id="UP000226431"/>
    </source>
</evidence>
<reference evidence="2 3" key="1">
    <citation type="submission" date="2017-06" db="EMBL/GenBank/DDBJ databases">
        <title>Ant-infecting Ophiocordyceps genomes reveal a high diversity of potential behavioral manipulation genes and a possible major role for enterotoxins.</title>
        <authorList>
            <person name="De Bekker C."/>
            <person name="Evans H.C."/>
            <person name="Brachmann A."/>
            <person name="Hughes D.P."/>
        </authorList>
    </citation>
    <scope>NUCLEOTIDE SEQUENCE [LARGE SCALE GENOMIC DNA]</scope>
    <source>
        <strain evidence="2 3">Map16</strain>
    </source>
</reference>
<feature type="signal peptide" evidence="1">
    <location>
        <begin position="1"/>
        <end position="21"/>
    </location>
</feature>
<comment type="caution">
    <text evidence="2">The sequence shown here is derived from an EMBL/GenBank/DDBJ whole genome shotgun (WGS) entry which is preliminary data.</text>
</comment>
<dbReference type="EMBL" id="NJES01000020">
    <property type="protein sequence ID" value="PHH80289.1"/>
    <property type="molecule type" value="Genomic_DNA"/>
</dbReference>
<protein>
    <submittedName>
        <fullName evidence="2">Uncharacterized protein</fullName>
    </submittedName>
</protein>
<dbReference type="Proteomes" id="UP000226431">
    <property type="component" value="Unassembled WGS sequence"/>
</dbReference>
<dbReference type="OrthoDB" id="4924482at2759"/>
<feature type="chain" id="PRO_5012993711" evidence="1">
    <location>
        <begin position="22"/>
        <end position="734"/>
    </location>
</feature>
<name>A0A2C5XX84_9HYPO</name>
<evidence type="ECO:0000256" key="1">
    <source>
        <dbReference type="SAM" id="SignalP"/>
    </source>
</evidence>
<evidence type="ECO:0000313" key="2">
    <source>
        <dbReference type="EMBL" id="PHH80289.1"/>
    </source>
</evidence>
<sequence>MNLKLLLYFLFWELVSTSAVAQIETGRDLERYGLQKRSSDAKDKYYTFAINLFFRRSDGLRLDSPDFFHWSMHLNPGKDHKWKGIAFDISNAIEVQRPGEDTVFRNVDGKFYLQRKTDVSAIKSIQFATSVIIGYSVSKVSVNTIQDALSRVPVPQRCDGGNCVTWTIDAIRELQKRNILPKFDTGNLWDKVLQFGHARARYLDKMTPKARYKLSGREIGKFIPGQDVIVRALVSPPSGDPPGFARTGSRRSKGKRGKLRLIRRIWNSLCKRDASSCPQPRARTANEIAVRKMNYLAKTFGLAKTPQHKEMVLKAFKKFSEKIPLKRRSHSAGVGKVVNTASGAFIVAGFVFWGIAMKEVFDPESRSTVYDKVAVSTSLVPLVGCGAADARKIDMAVRGKGPKDDVALVFSVVDSALCYVVGVLYFTPLAPIAAAYTAVRLIIDTAMELWVPENADTAPGEVAEMRWQGWENVLQNISSTIMSDNYTSTLETIYLHEKLGILSVAANAAGNVEAEAQQQILNGTDDQQQAVEDEAENQGFVIAQEACNAIMRHRDNLRHTMMSFFGTKLHNAASKYDDELYETLRLKSKWPWESLKTPTLERLLQEQKDFPLVSAESSKQLSRNVSAWLDGILGKMEDPIPGCERLHEPNLYTPDGKCRDPCGPAARKTGTTREYAQTSEGQGIWGCVSIHQGQKLGAISPVCCEYEAFSLVGFGLAARLGGQFISQLQRDRNL</sequence>
<keyword evidence="3" id="KW-1185">Reference proteome</keyword>
<dbReference type="STRING" id="2004952.A0A2C5XX84"/>
<dbReference type="AlphaFoldDB" id="A0A2C5XX84"/>
<keyword evidence="1" id="KW-0732">Signal</keyword>